<proteinExistence type="inferred from homology"/>
<dbReference type="Gene3D" id="3.30.1490.110">
    <property type="match status" value="1"/>
</dbReference>
<dbReference type="EMBL" id="JTJJ01000027">
    <property type="protein sequence ID" value="KHJ68780.1"/>
    <property type="molecule type" value="Genomic_DNA"/>
</dbReference>
<keyword evidence="12" id="KW-1185">Reference proteome</keyword>
<dbReference type="PANTHER" id="PTHR32432">
    <property type="entry name" value="CELL DIVISION PROTEIN FTSA-RELATED"/>
    <property type="match status" value="1"/>
</dbReference>
<evidence type="ECO:0000256" key="4">
    <source>
        <dbReference type="ARBA" id="ARBA00023136"/>
    </source>
</evidence>
<dbReference type="Gene3D" id="3.30.420.40">
    <property type="match status" value="1"/>
</dbReference>
<dbReference type="CDD" id="cd24048">
    <property type="entry name" value="ASKHA_NBD_FtsA"/>
    <property type="match status" value="1"/>
</dbReference>
<dbReference type="InterPro" id="IPR020823">
    <property type="entry name" value="Cell_div_FtsA"/>
</dbReference>
<keyword evidence="1 6" id="KW-1003">Cell membrane</keyword>
<dbReference type="HAMAP" id="MF_02033">
    <property type="entry name" value="FtsA"/>
    <property type="match status" value="1"/>
</dbReference>
<comment type="similarity">
    <text evidence="6 7">Belongs to the FtsA/MreB family.</text>
</comment>
<dbReference type="FunFam" id="3.30.420.40:FF:000030">
    <property type="entry name" value="Cell division protein FtsA"/>
    <property type="match status" value="1"/>
</dbReference>
<evidence type="ECO:0000313" key="9">
    <source>
        <dbReference type="EMBL" id="KHJ68780.1"/>
    </source>
</evidence>
<evidence type="ECO:0000256" key="1">
    <source>
        <dbReference type="ARBA" id="ARBA00022475"/>
    </source>
</evidence>
<dbReference type="GO" id="GO:0032153">
    <property type="term" value="C:cell division site"/>
    <property type="evidence" value="ECO:0007669"/>
    <property type="project" value="UniProtKB-UniRule"/>
</dbReference>
<dbReference type="NCBIfam" id="NF007009">
    <property type="entry name" value="PRK09472.1"/>
    <property type="match status" value="1"/>
</dbReference>
<dbReference type="STRING" id="1076549.HA45_11515"/>
<comment type="subcellular location">
    <subcellularLocation>
        <location evidence="6">Cell membrane</location>
        <topology evidence="6">Peripheral membrane protein</topology>
        <orientation evidence="6">Cytoplasmic side</orientation>
    </subcellularLocation>
    <text evidence="6">Localizes to the Z ring in an FtsZ-dependent manner. Targeted to the membrane through a conserved C-terminal amphipathic helix.</text>
</comment>
<evidence type="ECO:0000259" key="8">
    <source>
        <dbReference type="SMART" id="SM00842"/>
    </source>
</evidence>
<dbReference type="InterPro" id="IPR050696">
    <property type="entry name" value="FtsA/MreB"/>
</dbReference>
<dbReference type="OrthoDB" id="9810567at2"/>
<sequence>MIKATDRKLVVGLEIGTAKVAALVGEILPDGMVNIIGVGSCPSRGMDKGGVNDLESVVKCVQRAIDQAELMADCQISSVYLALSGKHISCQNEIGMVPISEEEVTQDDVENVVHTAKSVRVRDEHRILHVIPQEYAIDYQEGIKNPVGLSGVRMQAKVHLITCHNDMAKNIVKAVERCGLKVDQLIFAGLASSFSVLTEDERELGVCVVDIGGGTMDIAVYTGGALRHTKVIPYAGNVVTSDIAYAFGTPPTDAEAIKVRHGCALGSIVGKDENVEVPSVGGRPPRSLQRQTLAEVIEPRYTELLNLVNDEILQLQEQLRQQGVKHHLAAGIVLTGGAAQIEGLAACAQRVFHTQVRIGQPLNITGLTDYAQEPYYSTAVGLLHYGKESHMNGDAETEKRASVGNWFKRINSWLKKEF</sequence>
<keyword evidence="3 6" id="KW-0132">Cell division</keyword>
<reference evidence="9 11" key="1">
    <citation type="submission" date="2014-11" db="EMBL/GenBank/DDBJ databases">
        <title>Genome sequencing of Pantoea rodasii ND03.</title>
        <authorList>
            <person name="Muhamad Yunos N.Y."/>
            <person name="Chan K.-G."/>
        </authorList>
    </citation>
    <scope>NUCLEOTIDE SEQUENCE [LARGE SCALE GENOMIC DNA]</scope>
    <source>
        <strain evidence="9 11">ND03</strain>
    </source>
</reference>
<evidence type="ECO:0000313" key="11">
    <source>
        <dbReference type="Proteomes" id="UP000030853"/>
    </source>
</evidence>
<keyword evidence="5 6" id="KW-0131">Cell cycle</keyword>
<gene>
    <name evidence="6 9" type="primary">ftsA</name>
    <name evidence="10" type="ORF">PRCB_26820</name>
    <name evidence="9" type="ORF">QU24_06435</name>
</gene>
<evidence type="ECO:0000256" key="3">
    <source>
        <dbReference type="ARBA" id="ARBA00022618"/>
    </source>
</evidence>
<dbReference type="GO" id="GO:0009898">
    <property type="term" value="C:cytoplasmic side of plasma membrane"/>
    <property type="evidence" value="ECO:0007669"/>
    <property type="project" value="UniProtKB-UniRule"/>
</dbReference>
<evidence type="ECO:0000256" key="7">
    <source>
        <dbReference type="PIRNR" id="PIRNR003101"/>
    </source>
</evidence>
<comment type="function">
    <text evidence="6 7">Cell division protein that is involved in the assembly of the Z ring. May serve as a membrane anchor for the Z ring.</text>
</comment>
<dbReference type="Proteomes" id="UP000030853">
    <property type="component" value="Unassembled WGS sequence"/>
</dbReference>
<keyword evidence="4 6" id="KW-0472">Membrane</keyword>
<comment type="caution">
    <text evidence="9">The sequence shown here is derived from an EMBL/GenBank/DDBJ whole genome shotgun (WGS) entry which is preliminary data.</text>
</comment>
<evidence type="ECO:0000256" key="6">
    <source>
        <dbReference type="HAMAP-Rule" id="MF_02033"/>
    </source>
</evidence>
<comment type="subunit">
    <text evidence="6">Self-interacts. Interacts with FtsZ.</text>
</comment>
<reference evidence="10 12" key="2">
    <citation type="submission" date="2017-11" db="EMBL/GenBank/DDBJ databases">
        <title>The genome sequence of Pantoea rodasii DSM 26611.</title>
        <authorList>
            <person name="Gao J."/>
            <person name="Mao X."/>
            <person name="Sun J."/>
        </authorList>
    </citation>
    <scope>NUCLEOTIDE SEQUENCE [LARGE SCALE GENOMIC DNA]</scope>
    <source>
        <strain evidence="10 12">DSM 26611</strain>
    </source>
</reference>
<dbReference type="Pfam" id="PF14450">
    <property type="entry name" value="FtsA"/>
    <property type="match status" value="1"/>
</dbReference>
<protein>
    <recommendedName>
        <fullName evidence="6 7">Cell division protein FtsA</fullName>
    </recommendedName>
</protein>
<keyword evidence="2" id="KW-0997">Cell inner membrane</keyword>
<evidence type="ECO:0000256" key="2">
    <source>
        <dbReference type="ARBA" id="ARBA00022519"/>
    </source>
</evidence>
<dbReference type="SMART" id="SM00842">
    <property type="entry name" value="FtsA"/>
    <property type="match status" value="1"/>
</dbReference>
<name>A0A0B1RCG2_9GAMM</name>
<dbReference type="GeneID" id="67453013"/>
<dbReference type="Pfam" id="PF02491">
    <property type="entry name" value="SHS2_FTSA"/>
    <property type="match status" value="1"/>
</dbReference>
<dbReference type="FunFam" id="3.30.1490.110:FF:000001">
    <property type="entry name" value="Cell division protein FtsA"/>
    <property type="match status" value="1"/>
</dbReference>
<dbReference type="InterPro" id="IPR003494">
    <property type="entry name" value="SHS2_FtsA"/>
</dbReference>
<dbReference type="SUPFAM" id="SSF53067">
    <property type="entry name" value="Actin-like ATPase domain"/>
    <property type="match status" value="2"/>
</dbReference>
<feature type="domain" description="SHS2" evidence="8">
    <location>
        <begin position="10"/>
        <end position="196"/>
    </location>
</feature>
<dbReference type="PIRSF" id="PIRSF003101">
    <property type="entry name" value="FtsA"/>
    <property type="match status" value="1"/>
</dbReference>
<dbReference type="Proteomes" id="UP000232062">
    <property type="component" value="Unassembled WGS sequence"/>
</dbReference>
<evidence type="ECO:0000313" key="10">
    <source>
        <dbReference type="EMBL" id="PJZ02756.1"/>
    </source>
</evidence>
<dbReference type="InterPro" id="IPR043129">
    <property type="entry name" value="ATPase_NBD"/>
</dbReference>
<dbReference type="RefSeq" id="WP_013507861.1">
    <property type="nucleotide sequence ID" value="NZ_JTJJ01000027.1"/>
</dbReference>
<dbReference type="EMBL" id="PIQI01000031">
    <property type="protein sequence ID" value="PJZ02756.1"/>
    <property type="molecule type" value="Genomic_DNA"/>
</dbReference>
<dbReference type="AlphaFoldDB" id="A0A0B1RCG2"/>
<dbReference type="GO" id="GO:0043093">
    <property type="term" value="P:FtsZ-dependent cytokinesis"/>
    <property type="evidence" value="ECO:0007669"/>
    <property type="project" value="UniProtKB-UniRule"/>
</dbReference>
<dbReference type="NCBIfam" id="TIGR01174">
    <property type="entry name" value="ftsA"/>
    <property type="match status" value="1"/>
</dbReference>
<organism evidence="9 11">
    <name type="scientific">Pantoea rodasii</name>
    <dbReference type="NCBI Taxonomy" id="1076549"/>
    <lineage>
        <taxon>Bacteria</taxon>
        <taxon>Pseudomonadati</taxon>
        <taxon>Pseudomonadota</taxon>
        <taxon>Gammaproteobacteria</taxon>
        <taxon>Enterobacterales</taxon>
        <taxon>Erwiniaceae</taxon>
        <taxon>Pantoea</taxon>
    </lineage>
</organism>
<dbReference type="PANTHER" id="PTHR32432:SF4">
    <property type="entry name" value="CELL DIVISION PROTEIN FTSA"/>
    <property type="match status" value="1"/>
</dbReference>
<evidence type="ECO:0000313" key="12">
    <source>
        <dbReference type="Proteomes" id="UP000232062"/>
    </source>
</evidence>
<evidence type="ECO:0000256" key="5">
    <source>
        <dbReference type="ARBA" id="ARBA00023306"/>
    </source>
</evidence>
<accession>A0A0B1RCG2</accession>